<feature type="domain" description="Methyltransferase small" evidence="6">
    <location>
        <begin position="116"/>
        <end position="197"/>
    </location>
</feature>
<feature type="domain" description="Release factor glutamine methyltransferase N-terminal" evidence="7">
    <location>
        <begin position="8"/>
        <end position="78"/>
    </location>
</feature>
<dbReference type="Pfam" id="PF05175">
    <property type="entry name" value="MTS"/>
    <property type="match status" value="1"/>
</dbReference>
<dbReference type="InterPro" id="IPR019874">
    <property type="entry name" value="RF_methyltr_PrmC"/>
</dbReference>
<evidence type="ECO:0000259" key="7">
    <source>
        <dbReference type="Pfam" id="PF17827"/>
    </source>
</evidence>
<feature type="binding site" evidence="5">
    <location>
        <position position="193"/>
    </location>
    <ligand>
        <name>S-adenosyl-L-methionine</name>
        <dbReference type="ChEBI" id="CHEBI:59789"/>
    </ligand>
</feature>
<evidence type="ECO:0000256" key="1">
    <source>
        <dbReference type="ARBA" id="ARBA00022603"/>
    </source>
</evidence>
<reference evidence="8" key="2">
    <citation type="submission" date="2024-06" db="EMBL/GenBank/DDBJ databases">
        <authorList>
            <person name="Petrova K.O."/>
            <person name="Toshchakov S.V."/>
            <person name="Boltjanskaja Y.V."/>
            <person name="Kevbrin V."/>
        </authorList>
    </citation>
    <scope>NUCLEOTIDE SEQUENCE</scope>
    <source>
        <strain evidence="8">Z-910T</strain>
    </source>
</reference>
<evidence type="ECO:0000256" key="4">
    <source>
        <dbReference type="ARBA" id="ARBA00048391"/>
    </source>
</evidence>
<comment type="similarity">
    <text evidence="5">Belongs to the protein N5-glutamine methyltransferase family. PrmC subfamily.</text>
</comment>
<feature type="binding site" evidence="5">
    <location>
        <position position="147"/>
    </location>
    <ligand>
        <name>S-adenosyl-L-methionine</name>
        <dbReference type="ChEBI" id="CHEBI:59789"/>
    </ligand>
</feature>
<accession>A0AAU7VL89</accession>
<dbReference type="EC" id="2.1.1.297" evidence="5"/>
<dbReference type="RefSeq" id="WP_350343559.1">
    <property type="nucleotide sequence ID" value="NZ_CP158367.1"/>
</dbReference>
<dbReference type="CDD" id="cd02440">
    <property type="entry name" value="AdoMet_MTases"/>
    <property type="match status" value="1"/>
</dbReference>
<comment type="caution">
    <text evidence="5">Lacks conserved residue(s) required for the propagation of feature annotation.</text>
</comment>
<dbReference type="PANTHER" id="PTHR18895">
    <property type="entry name" value="HEMK METHYLTRANSFERASE"/>
    <property type="match status" value="1"/>
</dbReference>
<dbReference type="InterPro" id="IPR029063">
    <property type="entry name" value="SAM-dependent_MTases_sf"/>
</dbReference>
<reference evidence="8" key="1">
    <citation type="journal article" date="2013" name="Extremophiles">
        <title>Proteinivorax tanatarense gen. nov., sp. nov., an anaerobic, haloalkaliphilic, proteolytic bacterium isolated from a decaying algal bloom, and proposal of Proteinivoraceae fam. nov.</title>
        <authorList>
            <person name="Kevbrin V."/>
            <person name="Boltyanskaya Y."/>
            <person name="Zhilina T."/>
            <person name="Kolganova T."/>
            <person name="Lavrentjeva E."/>
            <person name="Kuznetsov B."/>
        </authorList>
    </citation>
    <scope>NUCLEOTIDE SEQUENCE</scope>
    <source>
        <strain evidence="8">Z-910T</strain>
    </source>
</reference>
<dbReference type="HAMAP" id="MF_02126">
    <property type="entry name" value="RF_methyltr_PrmC"/>
    <property type="match status" value="1"/>
</dbReference>
<dbReference type="InterPro" id="IPR007848">
    <property type="entry name" value="Small_mtfrase_dom"/>
</dbReference>
<dbReference type="GO" id="GO:0102559">
    <property type="term" value="F:peptide chain release factor N(5)-glutamine methyltransferase activity"/>
    <property type="evidence" value="ECO:0007669"/>
    <property type="project" value="UniProtKB-EC"/>
</dbReference>
<evidence type="ECO:0000256" key="5">
    <source>
        <dbReference type="HAMAP-Rule" id="MF_02126"/>
    </source>
</evidence>
<dbReference type="NCBIfam" id="TIGR00536">
    <property type="entry name" value="hemK_fam"/>
    <property type="match status" value="1"/>
</dbReference>
<feature type="binding site" evidence="5">
    <location>
        <begin position="124"/>
        <end position="128"/>
    </location>
    <ligand>
        <name>S-adenosyl-L-methionine</name>
        <dbReference type="ChEBI" id="CHEBI:59789"/>
    </ligand>
</feature>
<evidence type="ECO:0000256" key="2">
    <source>
        <dbReference type="ARBA" id="ARBA00022679"/>
    </source>
</evidence>
<sequence length="287" mass="31997">MKEITIKEALVRASALLKESSIENPFFESQLLLKHVLECRLTDLIAKDNNFLTKDQLLQFKAMIDKRAKHYPVAYIIGYKEFMGIKFKVTKDVLIPRPDTEVLIEWALSKLELTNGIKTVVDVGAGSGAIGLTIAKLCADVRVHATEISEKSLKIAQNNAVDIGVKNKVTFYNGSLLEPIINREIKADMILSNLPYIPEDEYESLGKTVKEYEPKSALVGGETGLEIYSQLLSQVGKVLRSEGVIAFEIGYNQQKASLELLKEWGFKNSEVLYDLGGHPRVVVGQKK</sequence>
<dbReference type="SUPFAM" id="SSF53335">
    <property type="entry name" value="S-adenosyl-L-methionine-dependent methyltransferases"/>
    <property type="match status" value="1"/>
</dbReference>
<dbReference type="InterPro" id="IPR004556">
    <property type="entry name" value="HemK-like"/>
</dbReference>
<dbReference type="NCBIfam" id="TIGR03534">
    <property type="entry name" value="RF_mod_PrmC"/>
    <property type="match status" value="1"/>
</dbReference>
<evidence type="ECO:0000313" key="8">
    <source>
        <dbReference type="EMBL" id="XBX74810.1"/>
    </source>
</evidence>
<dbReference type="Gene3D" id="1.10.8.10">
    <property type="entry name" value="DNA helicase RuvA subunit, C-terminal domain"/>
    <property type="match status" value="1"/>
</dbReference>
<dbReference type="Pfam" id="PF17827">
    <property type="entry name" value="PrmC_N"/>
    <property type="match status" value="1"/>
</dbReference>
<organism evidence="8">
    <name type="scientific">Proteinivorax tanatarense</name>
    <dbReference type="NCBI Taxonomy" id="1260629"/>
    <lineage>
        <taxon>Bacteria</taxon>
        <taxon>Bacillati</taxon>
        <taxon>Bacillota</taxon>
        <taxon>Clostridia</taxon>
        <taxon>Eubacteriales</taxon>
        <taxon>Proteinivoracaceae</taxon>
        <taxon>Proteinivorax</taxon>
    </lineage>
</organism>
<dbReference type="Gene3D" id="3.40.50.150">
    <property type="entry name" value="Vaccinia Virus protein VP39"/>
    <property type="match status" value="1"/>
</dbReference>
<protein>
    <recommendedName>
        <fullName evidence="5">Release factor glutamine methyltransferase</fullName>
        <shortName evidence="5">RF MTase</shortName>
        <ecNumber evidence="5">2.1.1.297</ecNumber>
    </recommendedName>
    <alternativeName>
        <fullName evidence="5">N5-glutamine methyltransferase PrmC</fullName>
    </alternativeName>
    <alternativeName>
        <fullName evidence="5">Protein-(glutamine-N5) MTase PrmC</fullName>
    </alternativeName>
    <alternativeName>
        <fullName evidence="5">Protein-glutamine N-methyltransferase PrmC</fullName>
    </alternativeName>
</protein>
<evidence type="ECO:0000259" key="6">
    <source>
        <dbReference type="Pfam" id="PF05175"/>
    </source>
</evidence>
<dbReference type="AlphaFoldDB" id="A0AAU7VL89"/>
<evidence type="ECO:0000256" key="3">
    <source>
        <dbReference type="ARBA" id="ARBA00022691"/>
    </source>
</evidence>
<proteinExistence type="inferred from homology"/>
<dbReference type="InterPro" id="IPR040758">
    <property type="entry name" value="PrmC_N"/>
</dbReference>
<comment type="catalytic activity">
    <reaction evidence="4 5">
        <text>L-glutaminyl-[peptide chain release factor] + S-adenosyl-L-methionine = N(5)-methyl-L-glutaminyl-[peptide chain release factor] + S-adenosyl-L-homocysteine + H(+)</text>
        <dbReference type="Rhea" id="RHEA:42896"/>
        <dbReference type="Rhea" id="RHEA-COMP:10271"/>
        <dbReference type="Rhea" id="RHEA-COMP:10272"/>
        <dbReference type="ChEBI" id="CHEBI:15378"/>
        <dbReference type="ChEBI" id="CHEBI:30011"/>
        <dbReference type="ChEBI" id="CHEBI:57856"/>
        <dbReference type="ChEBI" id="CHEBI:59789"/>
        <dbReference type="ChEBI" id="CHEBI:61891"/>
        <dbReference type="EC" id="2.1.1.297"/>
    </reaction>
</comment>
<dbReference type="InterPro" id="IPR050320">
    <property type="entry name" value="N5-glutamine_MTase"/>
</dbReference>
<comment type="function">
    <text evidence="5">Methylates the class 1 translation termination release factors RF1/PrfA and RF2/PrfB on the glutamine residue of the universally conserved GGQ motif.</text>
</comment>
<dbReference type="EMBL" id="CP158367">
    <property type="protein sequence ID" value="XBX74810.1"/>
    <property type="molecule type" value="Genomic_DNA"/>
</dbReference>
<name>A0AAU7VL89_9FIRM</name>
<keyword evidence="3 5" id="KW-0949">S-adenosyl-L-methionine</keyword>
<gene>
    <name evidence="5 8" type="primary">prmC</name>
    <name evidence="8" type="ORF">PRVXT_002869</name>
</gene>
<dbReference type="PANTHER" id="PTHR18895:SF74">
    <property type="entry name" value="MTRF1L RELEASE FACTOR GLUTAMINE METHYLTRANSFERASE"/>
    <property type="match status" value="1"/>
</dbReference>
<keyword evidence="1 5" id="KW-0489">Methyltransferase</keyword>
<keyword evidence="2 5" id="KW-0808">Transferase</keyword>
<dbReference type="GO" id="GO:0032259">
    <property type="term" value="P:methylation"/>
    <property type="evidence" value="ECO:0007669"/>
    <property type="project" value="UniProtKB-KW"/>
</dbReference>